<dbReference type="EMBL" id="PFKI01000011">
    <property type="protein sequence ID" value="PIY20562.1"/>
    <property type="molecule type" value="Genomic_DNA"/>
</dbReference>
<accession>A0A2M7P4G4</accession>
<gene>
    <name evidence="1" type="ORF">COZ13_00300</name>
</gene>
<sequence length="2192" mass="244076">GKMAKKPSELVDPWTHITTGHVRPLTGHAGFLIVYPDGFSYMIDTIPATGVRITDLNGFNDGQAQNLWFFDAKLNQEQTTELVGWLGKRVGSNEEGKPKYPWVLSKKGPHEYNCVGLVEAGLEYISEKFKDPNLNLTTNEIEKGGFFPYEQLKESSKKLKKVDITDIWPNEKKNVPPRPKSPANDHPDDYVGVLSPSLITQSDAPLSNVAVLYNGFPDEASSIISDSCWLAPGFKLEDAMDYPAIIIPSGGLFGLDSSEILKGKIARYVEQGGIVVCFAQQHGDDFKALPRQDEVSAYGWQEDQSCWQNAAYIETDHPIFASQVVATLNVGVDGYFSQWPNDATVLLRRTKNQMPAMISYPYGSGTVIAATLYSDFGISHGLTSNDELLLINDLVSFVENKAKPIREYKPKDQVEIGITLTYEEIYRMFQENPIDATAVTFTLRGADKAVITSYDCSLQTPLSSRQTQTATFTTICPDKYGIYWINYTLKNDNGEVVKPETKAQCFFVSKHLTNSTKLDGYKIWATAEEQVLAGSNVGYTIFVRNDTDKDFTGNIGVGVHEENASGGRWWAYVGTITDVSISAHSQGNFTFTQQMRISASTYFGLFPNGSRCNTYLLQGAIASCEKGVWVVKPSVEGMEISNSEFVPGSLLSGTITMTNQFSIGYTINLKITIKELGISSDFPIELQQNSTIAFPISIPIPATATAGTCILNIGVDNATLALKTFRILDTRAWIDRYNYTSGDDVKVHMKNLSPIEKSLNYEISLLDKDNICVKNNKGVISLSGNEECSISLPLEQVVSGEYVLKTTINGYDLMNQRIKVSGVSASIITITDKGFYLPDQTITTTSRVTNTGMDIIDGKLKIKAYRRNTIQLKNQLVKFKINPKGVIDWASIGDGGNLLKACNLAIKFSRPSCGEQIKWLDELKVIGRRQIDNYYEVTSFYPIDNGSSTSGSGLKIISHYLLYDDKPYVDGWYRVEIEGDIMLSDVTIYPFMETLSASIGNTGMESSSNSKWEMANDYNRNNYFSRFWPEEMAWTWPVPNDVFSIGSDTRIGMSFVVHDNPEGGPQFAPRLLWGIVLPNTLSPGNAEEIRQEIMRGGSFDYGATSSANAIGVKYLLGDINPLSPFVDLNFRLEARVEDGTNNDDETNTVEPSASDIIIYEKEMSVNMNSGNIMDYMIDMPSVQSVRKYYITSELISKSGQSICKDTTGFEVVDEDITVSLHLPKDSYRQGEIIPITVSVRNNSLAQERQLVLRIAKGTETMFTSPAFDLESETTATFTTEIIAERSCLLRAIVGSFTDACEVVVGEPAMDVRITAPEVVDDGTYSLTVRIENKGKIAVPVQGKWTIGNADGWIENINLEPGVVRLFTQEFKINQNEVIQVVLANVGTYTLPVRYYKGAVVEVTGITNEPIFYPMQAGTVSIQVRNKGTMVGKVTLRLKVLDMVDEESHIWLMPDEVGTFSYSVRFDDDLEAGTYTGRMEVLIDDKVIGAGDVRFVLDGIKINVDTRLDKWYYNKGDIARLMLLVENKGAGTIALQAKVQEQIKAFEIKESGSATLVFDIPVDNGLENLQYGIYTLSNRAVYLNACYLRQGEGMVIVPEKDVYLAGATMSLMVITHETGTLSLWWMDDAKSYMINGTSTMLLKVPEEILSGSYPFRWEFNDKSGSLSIDVKGLEIQVVDAEFFEGLVTETSNTWDMRLRARVNQGCNGLVKIWLYSPIEGKYTLLIEKSVGFDCGINSINISGSMTTSYAGSYKIIYGIYVDDMLCASGMEWVDIMQKVVVTSRVYWGWNMISIPFMLDNATLQGVFGDNVSGDIWMYQWDGQAYEYKPVIDEIKPGKGYWFGVLGTTTIDIIGNMVDESKEYSLTLNKGWNMIGCPFRFTPDWSKAMIEYQGGRKSLMDAENQGWIKNRLFGFNPLEWEYYLAEGVKPMEGYWFPAMVDCKLIISPIPVGIAGAPKQLEAPVLADWQVNINASCGRYHDRVVIGASKEAREGMDAVDEIEPPFITGLSISCYHPEELFGEFQRDVKGLSDKLVWDVRVKSNLLDEVVIDWNDLPSGYRFTMIDVETDKQMDMSTNRDYHYQTMLSKSDMAPPDLDKINGVHSFKIIATKEGAKAAGIRVYPNPTSSKVTFDGVSPNAEIKIFTISGELVRIIQGSRIWQLDNETGKQVANGVYLWLVVDGERKQTGKIGVIK</sequence>
<evidence type="ECO:0000313" key="1">
    <source>
        <dbReference type="EMBL" id="PIY20562.1"/>
    </source>
</evidence>
<proteinExistence type="predicted"/>
<reference evidence="2" key="1">
    <citation type="submission" date="2017-09" db="EMBL/GenBank/DDBJ databases">
        <title>Depth-based differentiation of microbial function through sediment-hosted aquifers and enrichment of novel symbionts in the deep terrestrial subsurface.</title>
        <authorList>
            <person name="Probst A.J."/>
            <person name="Ladd B."/>
            <person name="Jarett J.K."/>
            <person name="Geller-Mcgrath D.E."/>
            <person name="Sieber C.M.K."/>
            <person name="Emerson J.B."/>
            <person name="Anantharaman K."/>
            <person name="Thomas B.C."/>
            <person name="Malmstrom R."/>
            <person name="Stieglmeier M."/>
            <person name="Klingl A."/>
            <person name="Woyke T."/>
            <person name="Ryan C.M."/>
            <person name="Banfield J.F."/>
        </authorList>
    </citation>
    <scope>NUCLEOTIDE SEQUENCE [LARGE SCALE GENOMIC DNA]</scope>
</reference>
<evidence type="ECO:0000313" key="2">
    <source>
        <dbReference type="Proteomes" id="UP000231028"/>
    </source>
</evidence>
<dbReference type="Proteomes" id="UP000231028">
    <property type="component" value="Unassembled WGS sequence"/>
</dbReference>
<comment type="caution">
    <text evidence="1">The sequence shown here is derived from an EMBL/GenBank/DDBJ whole genome shotgun (WGS) entry which is preliminary data.</text>
</comment>
<dbReference type="NCBIfam" id="TIGR04183">
    <property type="entry name" value="Por_Secre_tail"/>
    <property type="match status" value="1"/>
</dbReference>
<protein>
    <submittedName>
        <fullName evidence="1">Uncharacterized protein</fullName>
    </submittedName>
</protein>
<feature type="non-terminal residue" evidence="1">
    <location>
        <position position="1"/>
    </location>
</feature>
<organism evidence="1 2">
    <name type="scientific">Candidatus Desantisbacteria bacterium CG_4_10_14_3_um_filter_40_18</name>
    <dbReference type="NCBI Taxonomy" id="1974544"/>
    <lineage>
        <taxon>Bacteria</taxon>
        <taxon>Candidatus Desantisiibacteriota</taxon>
    </lineage>
</organism>
<dbReference type="InterPro" id="IPR026444">
    <property type="entry name" value="Secre_tail"/>
</dbReference>
<name>A0A2M7P4G4_9BACT</name>